<organism evidence="1 2">
    <name type="scientific">Fusarium beomiforme</name>
    <dbReference type="NCBI Taxonomy" id="44412"/>
    <lineage>
        <taxon>Eukaryota</taxon>
        <taxon>Fungi</taxon>
        <taxon>Dikarya</taxon>
        <taxon>Ascomycota</taxon>
        <taxon>Pezizomycotina</taxon>
        <taxon>Sordariomycetes</taxon>
        <taxon>Hypocreomycetidae</taxon>
        <taxon>Hypocreales</taxon>
        <taxon>Nectriaceae</taxon>
        <taxon>Fusarium</taxon>
        <taxon>Fusarium burgessii species complex</taxon>
    </lineage>
</organism>
<evidence type="ECO:0000313" key="2">
    <source>
        <dbReference type="Proteomes" id="UP000730481"/>
    </source>
</evidence>
<name>A0A9P5DVF7_9HYPO</name>
<dbReference type="AlphaFoldDB" id="A0A9P5DVF7"/>
<accession>A0A9P5DVF7</accession>
<gene>
    <name evidence="1" type="ORF">FBEOM_7198</name>
</gene>
<dbReference type="EMBL" id="PVQB02000316">
    <property type="protein sequence ID" value="KAF4338892.1"/>
    <property type="molecule type" value="Genomic_DNA"/>
</dbReference>
<sequence>MCSTSHLNGRSRVRSSVACVGGNLDWVIDVLPLVAFYSLAHGDGQEAVYPFLQRYNSYRKYLELYSQHACFLMAYLLDFLNVHDPWKKSTVFKMLEKVDRGFKKLNAFRIIINRKAAKQNNISPTRDWNNLDYLLGWVKANAVPRLDAIPELIAVEALDVHQNKSRQWAYYDMFFNKNVRFEELRLRIEKDEKRELKALAKAQRELKTEMDARTRSRFRSSYS</sequence>
<reference evidence="1" key="1">
    <citation type="journal article" date="2017" name="Mycologia">
        <title>Fusarium algeriense, sp. nov., a novel toxigenic crown rot pathogen of durum wheat from Algeria is nested in the Fusarium burgessii species complex.</title>
        <authorList>
            <person name="Laraba I."/>
            <person name="Keddad A."/>
            <person name="Boureghda H."/>
            <person name="Abdallah N."/>
            <person name="Vaughan M.M."/>
            <person name="Proctor R.H."/>
            <person name="Busman M."/>
            <person name="O'Donnell K."/>
        </authorList>
    </citation>
    <scope>NUCLEOTIDE SEQUENCE</scope>
    <source>
        <strain evidence="1">NRRL 25174</strain>
    </source>
</reference>
<keyword evidence="2" id="KW-1185">Reference proteome</keyword>
<protein>
    <submittedName>
        <fullName evidence="1">Uncharacterized protein</fullName>
    </submittedName>
</protein>
<evidence type="ECO:0000313" key="1">
    <source>
        <dbReference type="EMBL" id="KAF4338892.1"/>
    </source>
</evidence>
<comment type="caution">
    <text evidence="1">The sequence shown here is derived from an EMBL/GenBank/DDBJ whole genome shotgun (WGS) entry which is preliminary data.</text>
</comment>
<reference evidence="1" key="2">
    <citation type="submission" date="2020-02" db="EMBL/GenBank/DDBJ databases">
        <title>Identification and distribution of gene clusters putatively required for synthesis of sphingolipid metabolism inhibitors in phylogenetically diverse species of the filamentous fungus Fusarium.</title>
        <authorList>
            <person name="Kim H.-S."/>
            <person name="Busman M."/>
            <person name="Brown D.W."/>
            <person name="Divon H."/>
            <person name="Uhlig S."/>
            <person name="Proctor R.H."/>
        </authorList>
    </citation>
    <scope>NUCLEOTIDE SEQUENCE</scope>
    <source>
        <strain evidence="1">NRRL 25174</strain>
    </source>
</reference>
<dbReference type="Proteomes" id="UP000730481">
    <property type="component" value="Unassembled WGS sequence"/>
</dbReference>
<dbReference type="OrthoDB" id="4990216at2759"/>
<proteinExistence type="predicted"/>